<accession>A0A7Y9IAW7</accession>
<keyword evidence="1" id="KW-0732">Signal</keyword>
<dbReference type="EMBL" id="JACCBU010000001">
    <property type="protein sequence ID" value="NYE73475.1"/>
    <property type="molecule type" value="Genomic_DNA"/>
</dbReference>
<dbReference type="Gene3D" id="3.40.190.10">
    <property type="entry name" value="Periplasmic binding protein-like II"/>
    <property type="match status" value="2"/>
</dbReference>
<dbReference type="PANTHER" id="PTHR43649:SF11">
    <property type="entry name" value="ABC TRANSPORTER SUBSTRATE-BINDING PROTEIN YESO-RELATED"/>
    <property type="match status" value="1"/>
</dbReference>
<name>A0A7Y9IAW7_9ACTN</name>
<comment type="caution">
    <text evidence="2">The sequence shown here is derived from an EMBL/GenBank/DDBJ whole genome shotgun (WGS) entry which is preliminary data.</text>
</comment>
<reference evidence="2 3" key="1">
    <citation type="submission" date="2020-07" db="EMBL/GenBank/DDBJ databases">
        <title>Sequencing the genomes of 1000 actinobacteria strains.</title>
        <authorList>
            <person name="Klenk H.-P."/>
        </authorList>
    </citation>
    <scope>NUCLEOTIDE SEQUENCE [LARGE SCALE GENOMIC DNA]</scope>
    <source>
        <strain evidence="2 3">DSM 22083</strain>
    </source>
</reference>
<evidence type="ECO:0000313" key="3">
    <source>
        <dbReference type="Proteomes" id="UP000569914"/>
    </source>
</evidence>
<organism evidence="2 3">
    <name type="scientific">Microlunatus parietis</name>
    <dbReference type="NCBI Taxonomy" id="682979"/>
    <lineage>
        <taxon>Bacteria</taxon>
        <taxon>Bacillati</taxon>
        <taxon>Actinomycetota</taxon>
        <taxon>Actinomycetes</taxon>
        <taxon>Propionibacteriales</taxon>
        <taxon>Propionibacteriaceae</taxon>
        <taxon>Microlunatus</taxon>
    </lineage>
</organism>
<dbReference type="Pfam" id="PF13416">
    <property type="entry name" value="SBP_bac_8"/>
    <property type="match status" value="1"/>
</dbReference>
<evidence type="ECO:0000313" key="2">
    <source>
        <dbReference type="EMBL" id="NYE73475.1"/>
    </source>
</evidence>
<dbReference type="PROSITE" id="PS51257">
    <property type="entry name" value="PROKAR_LIPOPROTEIN"/>
    <property type="match status" value="1"/>
</dbReference>
<keyword evidence="2" id="KW-0762">Sugar transport</keyword>
<evidence type="ECO:0000256" key="1">
    <source>
        <dbReference type="SAM" id="SignalP"/>
    </source>
</evidence>
<dbReference type="SUPFAM" id="SSF53850">
    <property type="entry name" value="Periplasmic binding protein-like II"/>
    <property type="match status" value="1"/>
</dbReference>
<keyword evidence="3" id="KW-1185">Reference proteome</keyword>
<feature type="chain" id="PRO_5038712632" evidence="1">
    <location>
        <begin position="27"/>
        <end position="440"/>
    </location>
</feature>
<dbReference type="RefSeq" id="WP_179754993.1">
    <property type="nucleotide sequence ID" value="NZ_JACCBU010000001.1"/>
</dbReference>
<keyword evidence="2" id="KW-0813">Transport</keyword>
<proteinExistence type="predicted"/>
<dbReference type="AlphaFoldDB" id="A0A7Y9IAW7"/>
<dbReference type="InterPro" id="IPR006059">
    <property type="entry name" value="SBP"/>
</dbReference>
<feature type="signal peptide" evidence="1">
    <location>
        <begin position="1"/>
        <end position="26"/>
    </location>
</feature>
<dbReference type="Proteomes" id="UP000569914">
    <property type="component" value="Unassembled WGS sequence"/>
</dbReference>
<sequence length="440" mass="46912">MSDHDRIRRRPGLRHGIAVLTLFALAACSAPSEPGADGAELSADGPLTITWYGSDARNKSVQEVVDAFGEQQPGTEITTQPTAFDTYWDRLSVQAASDNLPCVVAMQSRYEAKFEDRGSLLALDTLVENGTIDVSGIDPKLLDSQRAADGKLYAIPYGIWFEGAVLNETAIADAGSQPPNDQGTWTDYVAWAKELQPKLPEGTYAIADRGGQITQFQAFAIGKGQNLFGEKEVGFTPDTLREWFTLWTEASAAGVAPPARVTAEENGVPGNANLLAKGKLVVSSTGDNNVSDSQAGLGDKGKLILAPSPTGGKPQVVGTNSWSISANCTNVKQSVAFIDYFIKSEEGAMTLKAQTGLPPVTSVRNAQAASPEVDQAIKDRIALYEEVSKAGALVDVWPDATQQLVTQFTQTYEKVSFGQLTIDQGVEEFIAQANTALSGF</sequence>
<protein>
    <submittedName>
        <fullName evidence="2">Multiple sugar transport system substrate-binding protein</fullName>
    </submittedName>
</protein>
<gene>
    <name evidence="2" type="ORF">BKA15_004804</name>
</gene>
<dbReference type="InterPro" id="IPR050490">
    <property type="entry name" value="Bact_solute-bd_prot1"/>
</dbReference>
<dbReference type="PANTHER" id="PTHR43649">
    <property type="entry name" value="ARABINOSE-BINDING PROTEIN-RELATED"/>
    <property type="match status" value="1"/>
</dbReference>